<accession>A0A8B8MHT6</accession>
<dbReference type="SUPFAM" id="SSF54928">
    <property type="entry name" value="RNA-binding domain, RBD"/>
    <property type="match status" value="1"/>
</dbReference>
<dbReference type="GeneID" id="113874118"/>
<keyword evidence="2 3" id="KW-0694">RNA-binding</keyword>
<dbReference type="OrthoDB" id="1875751at2759"/>
<protein>
    <submittedName>
        <fullName evidence="6">Heterogeneous nuclear ribonucleoprotein 1-like</fullName>
    </submittedName>
</protein>
<evidence type="ECO:0000256" key="3">
    <source>
        <dbReference type="PROSITE-ProRule" id="PRU00176"/>
    </source>
</evidence>
<dbReference type="InterPro" id="IPR035979">
    <property type="entry name" value="RBD_domain_sf"/>
</dbReference>
<dbReference type="KEGG" id="aprc:113874118"/>
<feature type="domain" description="RRM" evidence="4">
    <location>
        <begin position="78"/>
        <end position="155"/>
    </location>
</feature>
<keyword evidence="1" id="KW-0677">Repeat</keyword>
<dbReference type="GO" id="GO:0003729">
    <property type="term" value="F:mRNA binding"/>
    <property type="evidence" value="ECO:0007669"/>
    <property type="project" value="TreeGrafter"/>
</dbReference>
<name>A0A8B8MHT6_ABRPR</name>
<dbReference type="SMART" id="SM00360">
    <property type="entry name" value="RRM"/>
    <property type="match status" value="1"/>
</dbReference>
<organism evidence="5 6">
    <name type="scientific">Abrus precatorius</name>
    <name type="common">Indian licorice</name>
    <name type="synonym">Glycine abrus</name>
    <dbReference type="NCBI Taxonomy" id="3816"/>
    <lineage>
        <taxon>Eukaryota</taxon>
        <taxon>Viridiplantae</taxon>
        <taxon>Streptophyta</taxon>
        <taxon>Embryophyta</taxon>
        <taxon>Tracheophyta</taxon>
        <taxon>Spermatophyta</taxon>
        <taxon>Magnoliopsida</taxon>
        <taxon>eudicotyledons</taxon>
        <taxon>Gunneridae</taxon>
        <taxon>Pentapetalae</taxon>
        <taxon>rosids</taxon>
        <taxon>fabids</taxon>
        <taxon>Fabales</taxon>
        <taxon>Fabaceae</taxon>
        <taxon>Papilionoideae</taxon>
        <taxon>50 kb inversion clade</taxon>
        <taxon>NPAAA clade</taxon>
        <taxon>indigoferoid/millettioid clade</taxon>
        <taxon>Abreae</taxon>
        <taxon>Abrus</taxon>
    </lineage>
</organism>
<evidence type="ECO:0000313" key="6">
    <source>
        <dbReference type="RefSeq" id="XP_027368140.1"/>
    </source>
</evidence>
<dbReference type="GO" id="GO:0006417">
    <property type="term" value="P:regulation of translation"/>
    <property type="evidence" value="ECO:0007669"/>
    <property type="project" value="TreeGrafter"/>
</dbReference>
<sequence length="259" mass="29111">MFVYIDCRSTLDSTISIHHNSVRGSTLLTSAKMSSADNVLESTHVVEEKTRVKEEIANNEGQQQKQSQRLGPESIRRRKIFVGGLPSGISEEEFRKHFERFGTITDVVVMQDSVTGRPRGFGFVTFDSEKSVEDVLVKTFHDLNGKQVEVKRVVPKVEINVSSGFENSKVSMEKFPSFGTKAIQASTTFPWYYNNELYALNPYGYWGLMDGYRGNGGAVPYDPFSNIWYMPLVPVARPFQQPLAYCCPSYAFVGGYAGH</sequence>
<reference evidence="6" key="2">
    <citation type="submission" date="2025-08" db="UniProtKB">
        <authorList>
            <consortium name="RefSeq"/>
        </authorList>
    </citation>
    <scope>IDENTIFICATION</scope>
    <source>
        <tissue evidence="6">Young leaves</tissue>
    </source>
</reference>
<evidence type="ECO:0000259" key="4">
    <source>
        <dbReference type="PROSITE" id="PS50102"/>
    </source>
</evidence>
<proteinExistence type="predicted"/>
<keyword evidence="5" id="KW-1185">Reference proteome</keyword>
<evidence type="ECO:0000313" key="5">
    <source>
        <dbReference type="Proteomes" id="UP000694853"/>
    </source>
</evidence>
<reference evidence="5" key="1">
    <citation type="journal article" date="2019" name="Toxins">
        <title>Detection of Abrin-Like and Prepropulchellin-Like Toxin Genes and Transcripts Using Whole Genome Sequencing and Full-Length Transcript Sequencing of Abrus precatorius.</title>
        <authorList>
            <person name="Hovde B.T."/>
            <person name="Daligault H.E."/>
            <person name="Hanschen E.R."/>
            <person name="Kunde Y.A."/>
            <person name="Johnson M.B."/>
            <person name="Starkenburg S.R."/>
            <person name="Johnson S.L."/>
        </authorList>
    </citation>
    <scope>NUCLEOTIDE SEQUENCE [LARGE SCALE GENOMIC DNA]</scope>
</reference>
<dbReference type="PANTHER" id="PTHR48032">
    <property type="entry name" value="RNA-BINDING PROTEIN MUSASHI HOMOLOG RBP6"/>
    <property type="match status" value="1"/>
</dbReference>
<dbReference type="AlphaFoldDB" id="A0A8B8MHT6"/>
<dbReference type="Gene3D" id="3.30.70.330">
    <property type="match status" value="1"/>
</dbReference>
<dbReference type="InterPro" id="IPR012677">
    <property type="entry name" value="Nucleotide-bd_a/b_plait_sf"/>
</dbReference>
<dbReference type="PANTHER" id="PTHR48032:SF12">
    <property type="entry name" value="RRM DOMAIN-CONTAINING PROTEIN"/>
    <property type="match status" value="1"/>
</dbReference>
<dbReference type="CDD" id="cd12330">
    <property type="entry name" value="RRM2_Hrp1p"/>
    <property type="match status" value="1"/>
</dbReference>
<evidence type="ECO:0000256" key="1">
    <source>
        <dbReference type="ARBA" id="ARBA00022737"/>
    </source>
</evidence>
<evidence type="ECO:0000256" key="2">
    <source>
        <dbReference type="ARBA" id="ARBA00022884"/>
    </source>
</evidence>
<gene>
    <name evidence="6" type="primary">LOC113874118</name>
</gene>
<dbReference type="Proteomes" id="UP000694853">
    <property type="component" value="Unplaced"/>
</dbReference>
<dbReference type="Pfam" id="PF00076">
    <property type="entry name" value="RRM_1"/>
    <property type="match status" value="1"/>
</dbReference>
<dbReference type="RefSeq" id="XP_027368140.1">
    <property type="nucleotide sequence ID" value="XM_027512339.1"/>
</dbReference>
<dbReference type="InterPro" id="IPR000504">
    <property type="entry name" value="RRM_dom"/>
</dbReference>
<dbReference type="PROSITE" id="PS50102">
    <property type="entry name" value="RRM"/>
    <property type="match status" value="1"/>
</dbReference>